<dbReference type="InterPro" id="IPR006073">
    <property type="entry name" value="GTP-bd"/>
</dbReference>
<evidence type="ECO:0000313" key="3">
    <source>
        <dbReference type="EMBL" id="QNO54960.1"/>
    </source>
</evidence>
<dbReference type="PANTHER" id="PTHR42714:SF2">
    <property type="entry name" value="TRNA MODIFICATION GTPASE GTPBP3, MITOCHONDRIAL"/>
    <property type="match status" value="1"/>
</dbReference>
<reference evidence="3" key="1">
    <citation type="submission" date="2020-06" db="EMBL/GenBank/DDBJ databases">
        <title>Unique genomic features of the anaerobic methanotrophic archaea.</title>
        <authorList>
            <person name="Chadwick G.L."/>
            <person name="Skennerton C.T."/>
            <person name="Laso-Perez R."/>
            <person name="Leu A.O."/>
            <person name="Speth D.R."/>
            <person name="Yu H."/>
            <person name="Morgan-Lang C."/>
            <person name="Hatzenpichler R."/>
            <person name="Goudeau D."/>
            <person name="Malmstrom R."/>
            <person name="Brazelton W.J."/>
            <person name="Woyke T."/>
            <person name="Hallam S.J."/>
            <person name="Tyson G.W."/>
            <person name="Wegener G."/>
            <person name="Boetius A."/>
            <person name="Orphan V."/>
        </authorList>
    </citation>
    <scope>NUCLEOTIDE SEQUENCE</scope>
</reference>
<dbReference type="GO" id="GO:0005737">
    <property type="term" value="C:cytoplasm"/>
    <property type="evidence" value="ECO:0007669"/>
    <property type="project" value="TreeGrafter"/>
</dbReference>
<dbReference type="EMBL" id="MT631599">
    <property type="protein sequence ID" value="QNO54960.1"/>
    <property type="molecule type" value="Genomic_DNA"/>
</dbReference>
<dbReference type="SUPFAM" id="SSF52540">
    <property type="entry name" value="P-loop containing nucleoside triphosphate hydrolases"/>
    <property type="match status" value="1"/>
</dbReference>
<name>A0A7G9Z3X6_9EURY</name>
<organism evidence="3">
    <name type="scientific">Candidatus Methanophaga sp. ANME-1 ERB7</name>
    <dbReference type="NCBI Taxonomy" id="2759913"/>
    <lineage>
        <taxon>Archaea</taxon>
        <taxon>Methanobacteriati</taxon>
        <taxon>Methanobacteriota</taxon>
        <taxon>Stenosarchaea group</taxon>
        <taxon>Methanomicrobia</taxon>
        <taxon>Candidatus Methanophagales</taxon>
        <taxon>Candidatus Methanophagaceae</taxon>
        <taxon>Candidatus Methanophaga</taxon>
    </lineage>
</organism>
<dbReference type="AlphaFoldDB" id="A0A7G9Z3X6"/>
<dbReference type="Pfam" id="PF01926">
    <property type="entry name" value="MMR_HSR1"/>
    <property type="match status" value="1"/>
</dbReference>
<dbReference type="NCBIfam" id="TIGR00231">
    <property type="entry name" value="small_GTP"/>
    <property type="match status" value="1"/>
</dbReference>
<feature type="domain" description="G" evidence="2">
    <location>
        <begin position="26"/>
        <end position="193"/>
    </location>
</feature>
<dbReference type="GO" id="GO:0002098">
    <property type="term" value="P:tRNA wobble uridine modification"/>
    <property type="evidence" value="ECO:0007669"/>
    <property type="project" value="TreeGrafter"/>
</dbReference>
<dbReference type="PRINTS" id="PR00449">
    <property type="entry name" value="RASTRNSFRMNG"/>
</dbReference>
<dbReference type="PANTHER" id="PTHR42714">
    <property type="entry name" value="TRNA MODIFICATION GTPASE GTPBP3"/>
    <property type="match status" value="1"/>
</dbReference>
<dbReference type="InterPro" id="IPR005225">
    <property type="entry name" value="Small_GTP-bd"/>
</dbReference>
<accession>A0A7G9Z3X6</accession>
<feature type="region of interest" description="Disordered" evidence="1">
    <location>
        <begin position="80"/>
        <end position="102"/>
    </location>
</feature>
<dbReference type="GO" id="GO:0030488">
    <property type="term" value="P:tRNA methylation"/>
    <property type="evidence" value="ECO:0007669"/>
    <property type="project" value="TreeGrafter"/>
</dbReference>
<dbReference type="CDD" id="cd00880">
    <property type="entry name" value="Era_like"/>
    <property type="match status" value="1"/>
</dbReference>
<proteinExistence type="predicted"/>
<evidence type="ECO:0000259" key="2">
    <source>
        <dbReference type="Pfam" id="PF01926"/>
    </source>
</evidence>
<dbReference type="InterPro" id="IPR027417">
    <property type="entry name" value="P-loop_NTPase"/>
</dbReference>
<dbReference type="GO" id="GO:0005525">
    <property type="term" value="F:GTP binding"/>
    <property type="evidence" value="ECO:0007669"/>
    <property type="project" value="InterPro"/>
</dbReference>
<evidence type="ECO:0000256" key="1">
    <source>
        <dbReference type="SAM" id="MobiDB-lite"/>
    </source>
</evidence>
<dbReference type="Gene3D" id="3.40.50.300">
    <property type="entry name" value="P-loop containing nucleotide triphosphate hydrolases"/>
    <property type="match status" value="1"/>
</dbReference>
<protein>
    <submittedName>
        <fullName evidence="3">GTPase Era</fullName>
    </submittedName>
</protein>
<gene>
    <name evidence="3" type="primary">era</name>
    <name evidence="3" type="ORF">MCEIKFBD_00021</name>
</gene>
<sequence length="236" mass="26471">MKSKRRWKSILTRLRRALSFRKGTAKIGIYGPPNAGKTTLTNRIIHTFVDENEDVGTATEVPHETRRAVRRAGVTIDLKTKSLENPNPDLNSESKEKPKRGKAKLKLDVVDTPGLATKIDFHEFLAYGLEEDEAKRRAKEATEGVIEAIKWLDDIDGIVLLMDSTEDPYTQTNIIIIGNMEARGIPIIIAANKVDLVDASPQRIANAFPQHSVIPISALKGENMLDLYEEMARRFR</sequence>